<comment type="caution">
    <text evidence="1">The sequence shown here is derived from an EMBL/GenBank/DDBJ whole genome shotgun (WGS) entry which is preliminary data.</text>
</comment>
<dbReference type="Proteomes" id="UP000054363">
    <property type="component" value="Unassembled WGS sequence"/>
</dbReference>
<protein>
    <submittedName>
        <fullName evidence="1">Uncharacterized protein</fullName>
    </submittedName>
</protein>
<organism evidence="1 2">
    <name type="scientific">Pseudidiomarina salinarum</name>
    <dbReference type="NCBI Taxonomy" id="435908"/>
    <lineage>
        <taxon>Bacteria</taxon>
        <taxon>Pseudomonadati</taxon>
        <taxon>Pseudomonadota</taxon>
        <taxon>Gammaproteobacteria</taxon>
        <taxon>Alteromonadales</taxon>
        <taxon>Idiomarinaceae</taxon>
        <taxon>Pseudidiomarina</taxon>
    </lineage>
</organism>
<dbReference type="eggNOG" id="ENOG5030VTV">
    <property type="taxonomic scope" value="Bacteria"/>
</dbReference>
<evidence type="ECO:0000313" key="2">
    <source>
        <dbReference type="Proteomes" id="UP000054363"/>
    </source>
</evidence>
<accession>A0A094JE23</accession>
<sequence>MSSKHTNWTDEMDAYLVAHYHSKAASQIATELQTSKQAVLRRARKLDVKRKTESDSAERATYTAEEDAYIKDSIEQQGIEAVAEHLNRSINAVRKRAQRLGVSTASHVKALTEEEQQYLEQNLGIKSYAEIGQVLNRNADAVRWHARKLRR</sequence>
<dbReference type="STRING" id="435908.IDSA_06815"/>
<gene>
    <name evidence="1" type="ORF">IDSA_06815</name>
</gene>
<dbReference type="AlphaFoldDB" id="A0A094JE23"/>
<proteinExistence type="predicted"/>
<dbReference type="RefSeq" id="WP_034775306.1">
    <property type="nucleotide sequence ID" value="NZ_JPER01000003.1"/>
</dbReference>
<evidence type="ECO:0000313" key="1">
    <source>
        <dbReference type="EMBL" id="KFZ30796.1"/>
    </source>
</evidence>
<name>A0A094JE23_9GAMM</name>
<dbReference type="OrthoDB" id="1669646at2"/>
<reference evidence="1 2" key="1">
    <citation type="submission" date="2014-06" db="EMBL/GenBank/DDBJ databases">
        <title>The draft genome sequence of Idiomarina salinarum ISL-52.</title>
        <authorList>
            <person name="Du J."/>
            <person name="Shao Z."/>
        </authorList>
    </citation>
    <scope>NUCLEOTIDE SEQUENCE [LARGE SCALE GENOMIC DNA]</scope>
    <source>
        <strain evidence="1 2">ISL-52</strain>
    </source>
</reference>
<dbReference type="EMBL" id="JPER01000003">
    <property type="protein sequence ID" value="KFZ30796.1"/>
    <property type="molecule type" value="Genomic_DNA"/>
</dbReference>
<keyword evidence="2" id="KW-1185">Reference proteome</keyword>